<accession>A0ABV8ZNN0</accession>
<organism evidence="3 4">
    <name type="scientific">Chromobacterium aquaticum</name>
    <dbReference type="NCBI Taxonomy" id="467180"/>
    <lineage>
        <taxon>Bacteria</taxon>
        <taxon>Pseudomonadati</taxon>
        <taxon>Pseudomonadota</taxon>
        <taxon>Betaproteobacteria</taxon>
        <taxon>Neisseriales</taxon>
        <taxon>Chromobacteriaceae</taxon>
        <taxon>Chromobacterium</taxon>
    </lineage>
</organism>
<dbReference type="Pfam" id="PF12158">
    <property type="entry name" value="DUF3592"/>
    <property type="match status" value="1"/>
</dbReference>
<feature type="transmembrane region" description="Helical" evidence="1">
    <location>
        <begin position="129"/>
        <end position="149"/>
    </location>
</feature>
<feature type="domain" description="DUF3592" evidence="2">
    <location>
        <begin position="37"/>
        <end position="127"/>
    </location>
</feature>
<evidence type="ECO:0000313" key="3">
    <source>
        <dbReference type="EMBL" id="MFC4489109.1"/>
    </source>
</evidence>
<gene>
    <name evidence="3" type="ORF">ACFO0R_05715</name>
</gene>
<dbReference type="InterPro" id="IPR021994">
    <property type="entry name" value="DUF3592"/>
</dbReference>
<protein>
    <submittedName>
        <fullName evidence="3">DUF3592 domain-containing protein</fullName>
    </submittedName>
</protein>
<keyword evidence="1" id="KW-0812">Transmembrane</keyword>
<evidence type="ECO:0000313" key="4">
    <source>
        <dbReference type="Proteomes" id="UP001595999"/>
    </source>
</evidence>
<sequence>MSEKVIALLLIAIGAAISIYLWQQSAKAQQAASWPSTTGKIVSSEVDWRQMRGGDSSDRKEYRAIVRYEYLVAGSVHHAQQLRFPNPGYGGSEQQARDIVQHYPAAQAVQVFYNPQNPEEACLEPGKHWTVWLGQAMAALIALIGLFWLRR</sequence>
<evidence type="ECO:0000256" key="1">
    <source>
        <dbReference type="SAM" id="Phobius"/>
    </source>
</evidence>
<keyword evidence="1" id="KW-1133">Transmembrane helix</keyword>
<dbReference type="Proteomes" id="UP001595999">
    <property type="component" value="Unassembled WGS sequence"/>
</dbReference>
<dbReference type="RefSeq" id="WP_231463896.1">
    <property type="nucleotide sequence ID" value="NZ_JAJOHW010000113.1"/>
</dbReference>
<name>A0ABV8ZNN0_9NEIS</name>
<comment type="caution">
    <text evidence="3">The sequence shown here is derived from an EMBL/GenBank/DDBJ whole genome shotgun (WGS) entry which is preliminary data.</text>
</comment>
<keyword evidence="4" id="KW-1185">Reference proteome</keyword>
<evidence type="ECO:0000259" key="2">
    <source>
        <dbReference type="Pfam" id="PF12158"/>
    </source>
</evidence>
<proteinExistence type="predicted"/>
<keyword evidence="1" id="KW-0472">Membrane</keyword>
<dbReference type="EMBL" id="JBHSEK010000002">
    <property type="protein sequence ID" value="MFC4489109.1"/>
    <property type="molecule type" value="Genomic_DNA"/>
</dbReference>
<reference evidence="4" key="1">
    <citation type="journal article" date="2019" name="Int. J. Syst. Evol. Microbiol.">
        <title>The Global Catalogue of Microorganisms (GCM) 10K type strain sequencing project: providing services to taxonomists for standard genome sequencing and annotation.</title>
        <authorList>
            <consortium name="The Broad Institute Genomics Platform"/>
            <consortium name="The Broad Institute Genome Sequencing Center for Infectious Disease"/>
            <person name="Wu L."/>
            <person name="Ma J."/>
        </authorList>
    </citation>
    <scope>NUCLEOTIDE SEQUENCE [LARGE SCALE GENOMIC DNA]</scope>
    <source>
        <strain evidence="4">CGMCC 4.7608</strain>
    </source>
</reference>